<dbReference type="InterPro" id="IPR016181">
    <property type="entry name" value="Acyl_CoA_acyltransferase"/>
</dbReference>
<dbReference type="PANTHER" id="PTHR43792:SF9">
    <property type="entry name" value="RIBOSOMAL-PROTEIN-ALANINE ACETYLTRANSFERASE"/>
    <property type="match status" value="1"/>
</dbReference>
<dbReference type="RefSeq" id="WP_197660829.1">
    <property type="nucleotide sequence ID" value="NZ_JAEAGR010000005.1"/>
</dbReference>
<name>A0A8J7HDD0_9FIRM</name>
<sequence>MREMSIDDAQDIFEYQSDREFMRYTGLPPHQSIKQTQAMIIKYASYFYEGIGLAWSITDKHSNKVIGNIIMCYTDPLKKTKARVGYHICPDYQNQGIATWALGNCIKFGFNQLDLTEIEAKCKSVNLASERVMQKCCMVIKEIKPSPFLVEGVYYDMKTYSIKRLTK</sequence>
<dbReference type="AlphaFoldDB" id="A0A8J7HDD0"/>
<proteinExistence type="predicted"/>
<keyword evidence="3" id="KW-1185">Reference proteome</keyword>
<comment type="caution">
    <text evidence="2">The sequence shown here is derived from an EMBL/GenBank/DDBJ whole genome shotgun (WGS) entry which is preliminary data.</text>
</comment>
<dbReference type="Proteomes" id="UP000623269">
    <property type="component" value="Unassembled WGS sequence"/>
</dbReference>
<gene>
    <name evidence="2" type="ORF">I5677_06885</name>
</gene>
<reference evidence="2" key="1">
    <citation type="submission" date="2020-12" db="EMBL/GenBank/DDBJ databases">
        <title>M. sibirica DSM 26468T genome.</title>
        <authorList>
            <person name="Thieme N."/>
            <person name="Rettenmaier R."/>
            <person name="Zverlov V."/>
            <person name="Liebl W."/>
        </authorList>
    </citation>
    <scope>NUCLEOTIDE SEQUENCE</scope>
    <source>
        <strain evidence="2">DSM 26468</strain>
    </source>
</reference>
<evidence type="ECO:0000313" key="3">
    <source>
        <dbReference type="Proteomes" id="UP000623269"/>
    </source>
</evidence>
<dbReference type="GO" id="GO:0008999">
    <property type="term" value="F:protein-N-terminal-alanine acetyltransferase activity"/>
    <property type="evidence" value="ECO:0007669"/>
    <property type="project" value="TreeGrafter"/>
</dbReference>
<dbReference type="InterPro" id="IPR000182">
    <property type="entry name" value="GNAT_dom"/>
</dbReference>
<accession>A0A8J7HDD0</accession>
<dbReference type="PANTHER" id="PTHR43792">
    <property type="entry name" value="GNAT FAMILY, PUTATIVE (AFU_ORTHOLOGUE AFUA_3G00765)-RELATED-RELATED"/>
    <property type="match status" value="1"/>
</dbReference>
<evidence type="ECO:0000313" key="2">
    <source>
        <dbReference type="EMBL" id="MBH1940609.1"/>
    </source>
</evidence>
<evidence type="ECO:0000259" key="1">
    <source>
        <dbReference type="PROSITE" id="PS51186"/>
    </source>
</evidence>
<dbReference type="InterPro" id="IPR051531">
    <property type="entry name" value="N-acetyltransferase"/>
</dbReference>
<dbReference type="SUPFAM" id="SSF55729">
    <property type="entry name" value="Acyl-CoA N-acyltransferases (Nat)"/>
    <property type="match status" value="1"/>
</dbReference>
<protein>
    <submittedName>
        <fullName evidence="2">GNAT family N-acetyltransferase</fullName>
    </submittedName>
</protein>
<dbReference type="GO" id="GO:0005737">
    <property type="term" value="C:cytoplasm"/>
    <property type="evidence" value="ECO:0007669"/>
    <property type="project" value="TreeGrafter"/>
</dbReference>
<dbReference type="EMBL" id="JAEAGR010000005">
    <property type="protein sequence ID" value="MBH1940609.1"/>
    <property type="molecule type" value="Genomic_DNA"/>
</dbReference>
<dbReference type="PROSITE" id="PS51186">
    <property type="entry name" value="GNAT"/>
    <property type="match status" value="1"/>
</dbReference>
<feature type="domain" description="N-acetyltransferase" evidence="1">
    <location>
        <begin position="1"/>
        <end position="166"/>
    </location>
</feature>
<organism evidence="2 3">
    <name type="scientific">Mobilitalea sibirica</name>
    <dbReference type="NCBI Taxonomy" id="1462919"/>
    <lineage>
        <taxon>Bacteria</taxon>
        <taxon>Bacillati</taxon>
        <taxon>Bacillota</taxon>
        <taxon>Clostridia</taxon>
        <taxon>Lachnospirales</taxon>
        <taxon>Lachnospiraceae</taxon>
        <taxon>Mobilitalea</taxon>
    </lineage>
</organism>
<dbReference type="Gene3D" id="3.40.630.30">
    <property type="match status" value="1"/>
</dbReference>
<dbReference type="Pfam" id="PF13302">
    <property type="entry name" value="Acetyltransf_3"/>
    <property type="match status" value="1"/>
</dbReference>